<accession>A0A067M462</accession>
<dbReference type="EMBL" id="KL198127">
    <property type="protein sequence ID" value="KDQ06672.1"/>
    <property type="molecule type" value="Genomic_DNA"/>
</dbReference>
<dbReference type="InParanoid" id="A0A067M462"/>
<sequence>MSSPEPPEEILFSVHLTYHTITKPPPGSRAQPKDNKTVKIKEITTMLLDDVDSYVDFQREILAKHGESKYHITEGKTFPFQYRYTKTKGDAVDVDNLGDWSDFVKVVVAKKVSKVTVLADMNNVIKAWNSQGDGGSDNDENHYSGEGRAVATLSKTQEDLARVRTLLHDEWKNDHDGGMTYVPSNGGPALPLTPSMVNEWVRSVYDGHSTIHQPPNTQTFDPAKLQAALHPSRRAIAPSQTPTSEVAVLLNSLTGLLGVARTTGPVSPKTPTRRSTDSPSHTSPPPRPSPSQLSRYLRYATKELGVEDAEQYELALRKERYGPDILADIPDGDLADLKIPRGDVRRLKNGCSEWLRSSDAKRKHSEIDTPENSNRRTSEEPDNEGRKADGEPEKRVRYERRYPGGGAYTFWAPPMVAGESTEQDRQTMYLDEATKKFLPVPDGCVVIESDDELLEGL</sequence>
<feature type="region of interest" description="Disordered" evidence="1">
    <location>
        <begin position="259"/>
        <end position="294"/>
    </location>
</feature>
<protein>
    <recommendedName>
        <fullName evidence="4">SAM domain-containing protein</fullName>
    </recommendedName>
</protein>
<reference evidence="3" key="1">
    <citation type="journal article" date="2014" name="Proc. Natl. Acad. Sci. U.S.A.">
        <title>Extensive sampling of basidiomycete genomes demonstrates inadequacy of the white-rot/brown-rot paradigm for wood decay fungi.</title>
        <authorList>
            <person name="Riley R."/>
            <person name="Salamov A.A."/>
            <person name="Brown D.W."/>
            <person name="Nagy L.G."/>
            <person name="Floudas D."/>
            <person name="Held B.W."/>
            <person name="Levasseur A."/>
            <person name="Lombard V."/>
            <person name="Morin E."/>
            <person name="Otillar R."/>
            <person name="Lindquist E.A."/>
            <person name="Sun H."/>
            <person name="LaButti K.M."/>
            <person name="Schmutz J."/>
            <person name="Jabbour D."/>
            <person name="Luo H."/>
            <person name="Baker S.E."/>
            <person name="Pisabarro A.G."/>
            <person name="Walton J.D."/>
            <person name="Blanchette R.A."/>
            <person name="Henrissat B."/>
            <person name="Martin F."/>
            <person name="Cullen D."/>
            <person name="Hibbett D.S."/>
            <person name="Grigoriev I.V."/>
        </authorList>
    </citation>
    <scope>NUCLEOTIDE SEQUENCE [LARGE SCALE GENOMIC DNA]</scope>
    <source>
        <strain evidence="3">FD-172 SS1</strain>
    </source>
</reference>
<organism evidence="2 3">
    <name type="scientific">Botryobasidium botryosum (strain FD-172 SS1)</name>
    <dbReference type="NCBI Taxonomy" id="930990"/>
    <lineage>
        <taxon>Eukaryota</taxon>
        <taxon>Fungi</taxon>
        <taxon>Dikarya</taxon>
        <taxon>Basidiomycota</taxon>
        <taxon>Agaricomycotina</taxon>
        <taxon>Agaricomycetes</taxon>
        <taxon>Cantharellales</taxon>
        <taxon>Botryobasidiaceae</taxon>
        <taxon>Botryobasidium</taxon>
    </lineage>
</organism>
<feature type="compositionally biased region" description="Basic and acidic residues" evidence="1">
    <location>
        <begin position="373"/>
        <end position="397"/>
    </location>
</feature>
<evidence type="ECO:0000313" key="3">
    <source>
        <dbReference type="Proteomes" id="UP000027195"/>
    </source>
</evidence>
<dbReference type="Proteomes" id="UP000027195">
    <property type="component" value="Unassembled WGS sequence"/>
</dbReference>
<dbReference type="HOGENOM" id="CLU_033557_1_0_1"/>
<evidence type="ECO:0000313" key="2">
    <source>
        <dbReference type="EMBL" id="KDQ06672.1"/>
    </source>
</evidence>
<feature type="region of interest" description="Disordered" evidence="1">
    <location>
        <begin position="358"/>
        <end position="397"/>
    </location>
</feature>
<evidence type="ECO:0000256" key="1">
    <source>
        <dbReference type="SAM" id="MobiDB-lite"/>
    </source>
</evidence>
<gene>
    <name evidence="2" type="ORF">BOTBODRAFT_181377</name>
</gene>
<name>A0A067M462_BOTB1</name>
<dbReference type="OrthoDB" id="3259884at2759"/>
<evidence type="ECO:0008006" key="4">
    <source>
        <dbReference type="Google" id="ProtNLM"/>
    </source>
</evidence>
<keyword evidence="3" id="KW-1185">Reference proteome</keyword>
<dbReference type="AlphaFoldDB" id="A0A067M462"/>
<proteinExistence type="predicted"/>